<sequence length="175" mass="20046">MSGLCILTLTVLIHIIPGSICQADSAAEDRYSPVQYDEDHHLRRLQSDTSSSKALRNPKDMLHTLFRNLEGLLKDYSIMNTSRRKYKRSPQASISLEDSRKLKQIWNAYNRKQDSQSVAEGRYFGFPSFDAWASSFTMYFARDMAFNVFKIVGLSALYYLAPGVLTWYTQTFGST</sequence>
<feature type="chain" id="PRO_5043461137" evidence="1">
    <location>
        <begin position="22"/>
        <end position="175"/>
    </location>
</feature>
<proteinExistence type="predicted"/>
<dbReference type="EMBL" id="CAXKWB010017416">
    <property type="protein sequence ID" value="CAL4118810.1"/>
    <property type="molecule type" value="Genomic_DNA"/>
</dbReference>
<evidence type="ECO:0000256" key="1">
    <source>
        <dbReference type="SAM" id="SignalP"/>
    </source>
</evidence>
<dbReference type="AlphaFoldDB" id="A0AAV2R8X8"/>
<evidence type="ECO:0000313" key="2">
    <source>
        <dbReference type="EMBL" id="CAL4118810.1"/>
    </source>
</evidence>
<keyword evidence="3" id="KW-1185">Reference proteome</keyword>
<protein>
    <submittedName>
        <fullName evidence="2">Uncharacterized protein</fullName>
    </submittedName>
</protein>
<name>A0AAV2R8X8_MEGNR</name>
<reference evidence="2 3" key="1">
    <citation type="submission" date="2024-05" db="EMBL/GenBank/DDBJ databases">
        <authorList>
            <person name="Wallberg A."/>
        </authorList>
    </citation>
    <scope>NUCLEOTIDE SEQUENCE [LARGE SCALE GENOMIC DNA]</scope>
</reference>
<feature type="signal peptide" evidence="1">
    <location>
        <begin position="1"/>
        <end position="21"/>
    </location>
</feature>
<evidence type="ECO:0000313" key="3">
    <source>
        <dbReference type="Proteomes" id="UP001497623"/>
    </source>
</evidence>
<gene>
    <name evidence="2" type="ORF">MNOR_LOCUS21533</name>
</gene>
<accession>A0AAV2R8X8</accession>
<comment type="caution">
    <text evidence="2">The sequence shown here is derived from an EMBL/GenBank/DDBJ whole genome shotgun (WGS) entry which is preliminary data.</text>
</comment>
<dbReference type="Proteomes" id="UP001497623">
    <property type="component" value="Unassembled WGS sequence"/>
</dbReference>
<keyword evidence="1" id="KW-0732">Signal</keyword>
<organism evidence="2 3">
    <name type="scientific">Meganyctiphanes norvegica</name>
    <name type="common">Northern krill</name>
    <name type="synonym">Thysanopoda norvegica</name>
    <dbReference type="NCBI Taxonomy" id="48144"/>
    <lineage>
        <taxon>Eukaryota</taxon>
        <taxon>Metazoa</taxon>
        <taxon>Ecdysozoa</taxon>
        <taxon>Arthropoda</taxon>
        <taxon>Crustacea</taxon>
        <taxon>Multicrustacea</taxon>
        <taxon>Malacostraca</taxon>
        <taxon>Eumalacostraca</taxon>
        <taxon>Eucarida</taxon>
        <taxon>Euphausiacea</taxon>
        <taxon>Euphausiidae</taxon>
        <taxon>Meganyctiphanes</taxon>
    </lineage>
</organism>